<keyword evidence="4" id="KW-1185">Reference proteome</keyword>
<sequence>MKVSTLVVVAAAVAGVTAVPEEPGTLAHLQARARDVIGGFFQHHRREQVDTPAVAEVKRSPVRFHNGLGHENAAAERRDSGNTNPGGSPPEEEDPEASDPPRMLVLRVRGQKRSPQTGATPPPIPINDRKRSPAQTPVPPLSPFRRALRA</sequence>
<dbReference type="OMA" id="HYIRSEQ"/>
<evidence type="ECO:0000256" key="1">
    <source>
        <dbReference type="SAM" id="MobiDB-lite"/>
    </source>
</evidence>
<dbReference type="HOGENOM" id="CLU_135731_0_0_1"/>
<dbReference type="OrthoDB" id="4835942at2759"/>
<dbReference type="AlphaFoldDB" id="A0A066X9K0"/>
<proteinExistence type="predicted"/>
<dbReference type="EMBL" id="JMSE01001326">
    <property type="protein sequence ID" value="KDN62426.1"/>
    <property type="molecule type" value="Genomic_DNA"/>
</dbReference>
<evidence type="ECO:0000313" key="4">
    <source>
        <dbReference type="Proteomes" id="UP000027238"/>
    </source>
</evidence>
<dbReference type="eggNOG" id="ENOG502T4IB">
    <property type="taxonomic scope" value="Eukaryota"/>
</dbReference>
<protein>
    <submittedName>
        <fullName evidence="3">Uncharacterized protein</fullName>
    </submittedName>
</protein>
<gene>
    <name evidence="3" type="ORF">CSUB01_04893</name>
</gene>
<accession>A0A066X9K0</accession>
<evidence type="ECO:0000313" key="3">
    <source>
        <dbReference type="EMBL" id="KDN62426.1"/>
    </source>
</evidence>
<reference evidence="4" key="1">
    <citation type="journal article" date="2014" name="Genome Announc.">
        <title>Draft genome sequence of Colletotrichum sublineola, a destructive pathogen of cultivated sorghum.</title>
        <authorList>
            <person name="Baroncelli R."/>
            <person name="Sanz-Martin J.M."/>
            <person name="Rech G.E."/>
            <person name="Sukno S.A."/>
            <person name="Thon M.R."/>
        </authorList>
    </citation>
    <scope>NUCLEOTIDE SEQUENCE [LARGE SCALE GENOMIC DNA]</scope>
    <source>
        <strain evidence="4">TX430BB</strain>
    </source>
</reference>
<dbReference type="Proteomes" id="UP000027238">
    <property type="component" value="Unassembled WGS sequence"/>
</dbReference>
<evidence type="ECO:0000256" key="2">
    <source>
        <dbReference type="SAM" id="SignalP"/>
    </source>
</evidence>
<comment type="caution">
    <text evidence="3">The sequence shown here is derived from an EMBL/GenBank/DDBJ whole genome shotgun (WGS) entry which is preliminary data.</text>
</comment>
<feature type="chain" id="PRO_5001629927" evidence="2">
    <location>
        <begin position="19"/>
        <end position="150"/>
    </location>
</feature>
<name>A0A066X9K0_COLSU</name>
<keyword evidence="2" id="KW-0732">Signal</keyword>
<feature type="signal peptide" evidence="2">
    <location>
        <begin position="1"/>
        <end position="18"/>
    </location>
</feature>
<feature type="region of interest" description="Disordered" evidence="1">
    <location>
        <begin position="45"/>
        <end position="150"/>
    </location>
</feature>
<organism evidence="3 4">
    <name type="scientific">Colletotrichum sublineola</name>
    <name type="common">Sorghum anthracnose fungus</name>
    <dbReference type="NCBI Taxonomy" id="1173701"/>
    <lineage>
        <taxon>Eukaryota</taxon>
        <taxon>Fungi</taxon>
        <taxon>Dikarya</taxon>
        <taxon>Ascomycota</taxon>
        <taxon>Pezizomycotina</taxon>
        <taxon>Sordariomycetes</taxon>
        <taxon>Hypocreomycetidae</taxon>
        <taxon>Glomerellales</taxon>
        <taxon>Glomerellaceae</taxon>
        <taxon>Colletotrichum</taxon>
        <taxon>Colletotrichum graminicola species complex</taxon>
    </lineage>
</organism>